<dbReference type="AlphaFoldDB" id="A0A2K8SSQ3"/>
<proteinExistence type="predicted"/>
<evidence type="ECO:0000256" key="1">
    <source>
        <dbReference type="SAM" id="Phobius"/>
    </source>
</evidence>
<dbReference type="KEGG" id="nfl:COO91_04350"/>
<protein>
    <submittedName>
        <fullName evidence="2">Uncharacterized protein</fullName>
    </submittedName>
</protein>
<reference evidence="2 3" key="1">
    <citation type="submission" date="2017-11" db="EMBL/GenBank/DDBJ databases">
        <title>Complete genome of a free-living desiccation-tolerant cyanobacterium and its photosynthetic adaptation to extreme terrestrial habitat.</title>
        <authorList>
            <person name="Shang J."/>
        </authorList>
    </citation>
    <scope>NUCLEOTIDE SEQUENCE [LARGE SCALE GENOMIC DNA]</scope>
    <source>
        <strain evidence="2 3">CCNUN1</strain>
    </source>
</reference>
<keyword evidence="1" id="KW-1133">Transmembrane helix</keyword>
<name>A0A2K8SSQ3_9NOSO</name>
<dbReference type="Proteomes" id="UP000232003">
    <property type="component" value="Chromosome"/>
</dbReference>
<gene>
    <name evidence="2" type="ORF">COO91_04350</name>
</gene>
<accession>A0A2K8SSQ3</accession>
<keyword evidence="3" id="KW-1185">Reference proteome</keyword>
<feature type="transmembrane region" description="Helical" evidence="1">
    <location>
        <begin position="6"/>
        <end position="26"/>
    </location>
</feature>
<keyword evidence="1" id="KW-0812">Transmembrane</keyword>
<sequence length="67" mass="7308">MGIGHWGLGIGDWALIIPLVSLVCLFPTPMLHAPDTVGQFTFLLNPPSLKSWFCVAFPPCNKLRANS</sequence>
<organism evidence="2 3">
    <name type="scientific">Nostoc flagelliforme CCNUN1</name>
    <dbReference type="NCBI Taxonomy" id="2038116"/>
    <lineage>
        <taxon>Bacteria</taxon>
        <taxon>Bacillati</taxon>
        <taxon>Cyanobacteriota</taxon>
        <taxon>Cyanophyceae</taxon>
        <taxon>Nostocales</taxon>
        <taxon>Nostocaceae</taxon>
        <taxon>Nostoc</taxon>
    </lineage>
</organism>
<evidence type="ECO:0000313" key="3">
    <source>
        <dbReference type="Proteomes" id="UP000232003"/>
    </source>
</evidence>
<dbReference type="EMBL" id="CP024785">
    <property type="protein sequence ID" value="AUB38380.1"/>
    <property type="molecule type" value="Genomic_DNA"/>
</dbReference>
<keyword evidence="1" id="KW-0472">Membrane</keyword>
<evidence type="ECO:0000313" key="2">
    <source>
        <dbReference type="EMBL" id="AUB38380.1"/>
    </source>
</evidence>